<dbReference type="SUPFAM" id="SSF53850">
    <property type="entry name" value="Periplasmic binding protein-like II"/>
    <property type="match status" value="1"/>
</dbReference>
<evidence type="ECO:0000313" key="8">
    <source>
        <dbReference type="EMBL" id="SUL32495.1"/>
    </source>
</evidence>
<dbReference type="GO" id="GO:0016020">
    <property type="term" value="C:membrane"/>
    <property type="evidence" value="ECO:0007669"/>
    <property type="project" value="UniProtKB-SubCell"/>
</dbReference>
<keyword evidence="3 7" id="KW-0732">Signal</keyword>
<keyword evidence="6" id="KW-0449">Lipoprotein</keyword>
<evidence type="ECO:0000313" key="9">
    <source>
        <dbReference type="Proteomes" id="UP000254116"/>
    </source>
</evidence>
<dbReference type="EMBL" id="UHBY01000003">
    <property type="protein sequence ID" value="SUL32495.1"/>
    <property type="molecule type" value="Genomic_DNA"/>
</dbReference>
<name>A0A380EG38_STAAU</name>
<proteinExistence type="inferred from homology"/>
<feature type="chain" id="PRO_5039473222" evidence="7">
    <location>
        <begin position="20"/>
        <end position="168"/>
    </location>
</feature>
<comment type="subcellular location">
    <subcellularLocation>
        <location evidence="1">Membrane</location>
        <topology evidence="1">Lipid-anchor</topology>
    </subcellularLocation>
</comment>
<dbReference type="PANTHER" id="PTHR30429:SF3">
    <property type="entry name" value="LIPOPROTEIN"/>
    <property type="match status" value="1"/>
</dbReference>
<reference evidence="8 9" key="1">
    <citation type="submission" date="2018-06" db="EMBL/GenBank/DDBJ databases">
        <authorList>
            <consortium name="Pathogen Informatics"/>
            <person name="Doyle S."/>
        </authorList>
    </citation>
    <scope>NUCLEOTIDE SEQUENCE [LARGE SCALE GENOMIC DNA]</scope>
    <source>
        <strain evidence="8 9">NCTC10702</strain>
    </source>
</reference>
<evidence type="ECO:0000256" key="4">
    <source>
        <dbReference type="ARBA" id="ARBA00023136"/>
    </source>
</evidence>
<dbReference type="Proteomes" id="UP000254116">
    <property type="component" value="Unassembled WGS sequence"/>
</dbReference>
<dbReference type="AlphaFoldDB" id="A0A380EG38"/>
<sequence>MKRLIGLVIVALVLLAACGGNNDKKVTIGVASNDTKAWEKVKELAKKDDIDVEIKHFSDYNLPNKALNDGDIDMNAFQHFAFLDQYKKAHKGTKISALSTTVLAPLGIYSDKIKDVKKVKDGAKVVIPNDVSNQARALKLLEAAGLIKLKKDFGLAGTVKDITSNPNI</sequence>
<evidence type="ECO:0000256" key="6">
    <source>
        <dbReference type="ARBA" id="ARBA00023288"/>
    </source>
</evidence>
<comment type="similarity">
    <text evidence="2">Belongs to the NlpA lipoprotein family.</text>
</comment>
<accession>A0A380EG38</accession>
<evidence type="ECO:0000256" key="5">
    <source>
        <dbReference type="ARBA" id="ARBA00023139"/>
    </source>
</evidence>
<protein>
    <submittedName>
        <fullName evidence="8">ABC transporter substrate-binding protein</fullName>
    </submittedName>
</protein>
<keyword evidence="5" id="KW-0564">Palmitate</keyword>
<dbReference type="Pfam" id="PF03180">
    <property type="entry name" value="Lipoprotein_9"/>
    <property type="match status" value="1"/>
</dbReference>
<dbReference type="InterPro" id="IPR004872">
    <property type="entry name" value="Lipoprotein_NlpA"/>
</dbReference>
<evidence type="ECO:0000256" key="3">
    <source>
        <dbReference type="ARBA" id="ARBA00022729"/>
    </source>
</evidence>
<organism evidence="8 9">
    <name type="scientific">Staphylococcus aureus</name>
    <dbReference type="NCBI Taxonomy" id="1280"/>
    <lineage>
        <taxon>Bacteria</taxon>
        <taxon>Bacillati</taxon>
        <taxon>Bacillota</taxon>
        <taxon>Bacilli</taxon>
        <taxon>Bacillales</taxon>
        <taxon>Staphylococcaceae</taxon>
        <taxon>Staphylococcus</taxon>
    </lineage>
</organism>
<evidence type="ECO:0000256" key="2">
    <source>
        <dbReference type="ARBA" id="ARBA00008973"/>
    </source>
</evidence>
<dbReference type="Gene3D" id="3.40.190.10">
    <property type="entry name" value="Periplasmic binding protein-like II"/>
    <property type="match status" value="2"/>
</dbReference>
<dbReference type="PANTHER" id="PTHR30429">
    <property type="entry name" value="D-METHIONINE-BINDING LIPOPROTEIN METQ"/>
    <property type="match status" value="1"/>
</dbReference>
<keyword evidence="4" id="KW-0472">Membrane</keyword>
<evidence type="ECO:0000256" key="1">
    <source>
        <dbReference type="ARBA" id="ARBA00004635"/>
    </source>
</evidence>
<dbReference type="PROSITE" id="PS51257">
    <property type="entry name" value="PROKAR_LIPOPROTEIN"/>
    <property type="match status" value="1"/>
</dbReference>
<feature type="signal peptide" evidence="7">
    <location>
        <begin position="1"/>
        <end position="19"/>
    </location>
</feature>
<gene>
    <name evidence="8" type="primary">metQ_1</name>
    <name evidence="8" type="ORF">NCTC10702_00843</name>
</gene>
<evidence type="ECO:0000256" key="7">
    <source>
        <dbReference type="SAM" id="SignalP"/>
    </source>
</evidence>